<gene>
    <name evidence="1" type="ORF">LNAOJCKE_5374</name>
</gene>
<reference evidence="1" key="2">
    <citation type="submission" date="2021-08" db="EMBL/GenBank/DDBJ databases">
        <authorList>
            <person name="Tani A."/>
            <person name="Ola A."/>
            <person name="Ogura Y."/>
            <person name="Katsura K."/>
            <person name="Hayashi T."/>
        </authorList>
    </citation>
    <scope>NUCLEOTIDE SEQUENCE</scope>
    <source>
        <strain evidence="1">NBRC 15686</strain>
    </source>
</reference>
<dbReference type="EMBL" id="BPRC01000044">
    <property type="protein sequence ID" value="GJE68138.1"/>
    <property type="molecule type" value="Genomic_DNA"/>
</dbReference>
<organism evidence="1 2">
    <name type="scientific">Methylorubrum aminovorans</name>
    <dbReference type="NCBI Taxonomy" id="269069"/>
    <lineage>
        <taxon>Bacteria</taxon>
        <taxon>Pseudomonadati</taxon>
        <taxon>Pseudomonadota</taxon>
        <taxon>Alphaproteobacteria</taxon>
        <taxon>Hyphomicrobiales</taxon>
        <taxon>Methylobacteriaceae</taxon>
        <taxon>Methylorubrum</taxon>
    </lineage>
</organism>
<name>A0ABQ4UNB9_9HYPH</name>
<sequence>MATTCDMARIQELDGRSRTWQIYNDDELIGRVRRW</sequence>
<keyword evidence="2" id="KW-1185">Reference proteome</keyword>
<evidence type="ECO:0000313" key="2">
    <source>
        <dbReference type="Proteomes" id="UP001055039"/>
    </source>
</evidence>
<proteinExistence type="predicted"/>
<evidence type="ECO:0000313" key="1">
    <source>
        <dbReference type="EMBL" id="GJE68138.1"/>
    </source>
</evidence>
<accession>A0ABQ4UNB9</accession>
<protein>
    <submittedName>
        <fullName evidence="1">Uncharacterized protein</fullName>
    </submittedName>
</protein>
<dbReference type="Proteomes" id="UP001055039">
    <property type="component" value="Unassembled WGS sequence"/>
</dbReference>
<reference evidence="1" key="1">
    <citation type="journal article" date="2021" name="Front. Microbiol.">
        <title>Comprehensive Comparative Genomics and Phenotyping of Methylobacterium Species.</title>
        <authorList>
            <person name="Alessa O."/>
            <person name="Ogura Y."/>
            <person name="Fujitani Y."/>
            <person name="Takami H."/>
            <person name="Hayashi T."/>
            <person name="Sahin N."/>
            <person name="Tani A."/>
        </authorList>
    </citation>
    <scope>NUCLEOTIDE SEQUENCE</scope>
    <source>
        <strain evidence="1">NBRC 15686</strain>
    </source>
</reference>
<comment type="caution">
    <text evidence="1">The sequence shown here is derived from an EMBL/GenBank/DDBJ whole genome shotgun (WGS) entry which is preliminary data.</text>
</comment>